<accession>A0AAV7H724</accession>
<dbReference type="EMBL" id="JAGFBR010000007">
    <property type="protein sequence ID" value="KAH0464376.1"/>
    <property type="molecule type" value="Genomic_DNA"/>
</dbReference>
<dbReference type="InterPro" id="IPR002885">
    <property type="entry name" value="PPR_rpt"/>
</dbReference>
<evidence type="ECO:0000313" key="3">
    <source>
        <dbReference type="EMBL" id="KAH0464376.1"/>
    </source>
</evidence>
<dbReference type="PROSITE" id="PS51375">
    <property type="entry name" value="PPR"/>
    <property type="match status" value="1"/>
</dbReference>
<evidence type="ECO:0000256" key="1">
    <source>
        <dbReference type="ARBA" id="ARBA00022737"/>
    </source>
</evidence>
<dbReference type="Proteomes" id="UP000775213">
    <property type="component" value="Unassembled WGS sequence"/>
</dbReference>
<evidence type="ECO:0000256" key="2">
    <source>
        <dbReference type="PROSITE-ProRule" id="PRU00708"/>
    </source>
</evidence>
<protein>
    <recommendedName>
        <fullName evidence="5">Pentatricopeptide repeat-containing protein</fullName>
    </recommendedName>
</protein>
<comment type="caution">
    <text evidence="3">The sequence shown here is derived from an EMBL/GenBank/DDBJ whole genome shotgun (WGS) entry which is preliminary data.</text>
</comment>
<dbReference type="Pfam" id="PF13041">
    <property type="entry name" value="PPR_2"/>
    <property type="match status" value="1"/>
</dbReference>
<dbReference type="PANTHER" id="PTHR47926">
    <property type="entry name" value="PENTATRICOPEPTIDE REPEAT-CONTAINING PROTEIN"/>
    <property type="match status" value="1"/>
</dbReference>
<gene>
    <name evidence="3" type="ORF">IEQ34_007162</name>
</gene>
<evidence type="ECO:0008006" key="5">
    <source>
        <dbReference type="Google" id="ProtNLM"/>
    </source>
</evidence>
<feature type="repeat" description="PPR" evidence="2">
    <location>
        <begin position="53"/>
        <end position="87"/>
    </location>
</feature>
<dbReference type="Gene3D" id="1.25.40.10">
    <property type="entry name" value="Tetratricopeptide repeat domain"/>
    <property type="match status" value="1"/>
</dbReference>
<dbReference type="InterPro" id="IPR011990">
    <property type="entry name" value="TPR-like_helical_dom_sf"/>
</dbReference>
<proteinExistence type="predicted"/>
<dbReference type="NCBIfam" id="TIGR00756">
    <property type="entry name" value="PPR"/>
    <property type="match status" value="2"/>
</dbReference>
<dbReference type="AlphaFoldDB" id="A0AAV7H724"/>
<dbReference type="GO" id="GO:0009451">
    <property type="term" value="P:RNA modification"/>
    <property type="evidence" value="ECO:0007669"/>
    <property type="project" value="InterPro"/>
</dbReference>
<organism evidence="3 4">
    <name type="scientific">Dendrobium chrysotoxum</name>
    <name type="common">Orchid</name>
    <dbReference type="NCBI Taxonomy" id="161865"/>
    <lineage>
        <taxon>Eukaryota</taxon>
        <taxon>Viridiplantae</taxon>
        <taxon>Streptophyta</taxon>
        <taxon>Embryophyta</taxon>
        <taxon>Tracheophyta</taxon>
        <taxon>Spermatophyta</taxon>
        <taxon>Magnoliopsida</taxon>
        <taxon>Liliopsida</taxon>
        <taxon>Asparagales</taxon>
        <taxon>Orchidaceae</taxon>
        <taxon>Epidendroideae</taxon>
        <taxon>Malaxideae</taxon>
        <taxon>Dendrobiinae</taxon>
        <taxon>Dendrobium</taxon>
    </lineage>
</organism>
<dbReference type="GO" id="GO:0003723">
    <property type="term" value="F:RNA binding"/>
    <property type="evidence" value="ECO:0007669"/>
    <property type="project" value="InterPro"/>
</dbReference>
<sequence>MSFSYPGLPANEAQYLAFLQNNAYFGTILLDMYCRLGMVDAASQVFDSISERNVESWTTVISGLVQHDHAEEGLVLFNKVRLTGVEPNEYTMGSILSACSSLDALVQGRWNQGYVLKNEISFIGSALWDGYVKGGKVTDAYALIYIDHVSWTDMVVGYITQLEAMNPQKIDAPFYAYSIGEVQALTPLEKFRIKVGRKAYITVSDNMQNSGRPKELIQLMNKFVGIHRRRKVFDPGGFIIISISISLTITRLNGVELF</sequence>
<keyword evidence="1" id="KW-0677">Repeat</keyword>
<dbReference type="InterPro" id="IPR046960">
    <property type="entry name" value="PPR_At4g14850-like_plant"/>
</dbReference>
<evidence type="ECO:0000313" key="4">
    <source>
        <dbReference type="Proteomes" id="UP000775213"/>
    </source>
</evidence>
<reference evidence="3 4" key="1">
    <citation type="journal article" date="2021" name="Hortic Res">
        <title>Chromosome-scale assembly of the Dendrobium chrysotoxum genome enhances the understanding of orchid evolution.</title>
        <authorList>
            <person name="Zhang Y."/>
            <person name="Zhang G.Q."/>
            <person name="Zhang D."/>
            <person name="Liu X.D."/>
            <person name="Xu X.Y."/>
            <person name="Sun W.H."/>
            <person name="Yu X."/>
            <person name="Zhu X."/>
            <person name="Wang Z.W."/>
            <person name="Zhao X."/>
            <person name="Zhong W.Y."/>
            <person name="Chen H."/>
            <person name="Yin W.L."/>
            <person name="Huang T."/>
            <person name="Niu S.C."/>
            <person name="Liu Z.J."/>
        </authorList>
    </citation>
    <scope>NUCLEOTIDE SEQUENCE [LARGE SCALE GENOMIC DNA]</scope>
    <source>
        <strain evidence="3">Lindl</strain>
    </source>
</reference>
<keyword evidence="4" id="KW-1185">Reference proteome</keyword>
<name>A0AAV7H724_DENCH</name>